<dbReference type="RefSeq" id="WP_206574679.1">
    <property type="nucleotide sequence ID" value="NZ_JAFKCV010000009.1"/>
</dbReference>
<dbReference type="AlphaFoldDB" id="A0A939DPT1"/>
<reference evidence="3" key="1">
    <citation type="submission" date="2021-03" db="EMBL/GenBank/DDBJ databases">
        <title>novel species isolated from a fishpond in China.</title>
        <authorList>
            <person name="Lu H."/>
            <person name="Cai Z."/>
        </authorList>
    </citation>
    <scope>NUCLEOTIDE SEQUENCE</scope>
    <source>
        <strain evidence="3">JCM 30855</strain>
    </source>
</reference>
<dbReference type="InterPro" id="IPR005135">
    <property type="entry name" value="Endo/exonuclease/phosphatase"/>
</dbReference>
<dbReference type="Pfam" id="PF01663">
    <property type="entry name" value="Phosphodiest"/>
    <property type="match status" value="1"/>
</dbReference>
<evidence type="ECO:0000259" key="2">
    <source>
        <dbReference type="Pfam" id="PF03372"/>
    </source>
</evidence>
<dbReference type="Pfam" id="PF03372">
    <property type="entry name" value="Exo_endo_phos"/>
    <property type="match status" value="1"/>
</dbReference>
<dbReference type="EMBL" id="JAFKCV010000009">
    <property type="protein sequence ID" value="MBN7826565.1"/>
    <property type="molecule type" value="Genomic_DNA"/>
</dbReference>
<name>A0A939DPT1_9ALTE</name>
<dbReference type="GO" id="GO:0004519">
    <property type="term" value="F:endonuclease activity"/>
    <property type="evidence" value="ECO:0007669"/>
    <property type="project" value="UniProtKB-KW"/>
</dbReference>
<dbReference type="Gene3D" id="3.40.720.10">
    <property type="entry name" value="Alkaline Phosphatase, subunit A"/>
    <property type="match status" value="2"/>
</dbReference>
<protein>
    <submittedName>
        <fullName evidence="3">Endonuclease/exonuclease/phosphatase family protein</fullName>
    </submittedName>
</protein>
<proteinExistence type="predicted"/>
<dbReference type="InterPro" id="IPR036691">
    <property type="entry name" value="Endo/exonu/phosph_ase_sf"/>
</dbReference>
<comment type="caution">
    <text evidence="3">The sequence shown here is derived from an EMBL/GenBank/DDBJ whole genome shotgun (WGS) entry which is preliminary data.</text>
</comment>
<keyword evidence="3" id="KW-0255">Endonuclease</keyword>
<dbReference type="GO" id="GO:0006506">
    <property type="term" value="P:GPI anchor biosynthetic process"/>
    <property type="evidence" value="ECO:0007669"/>
    <property type="project" value="TreeGrafter"/>
</dbReference>
<dbReference type="Gene3D" id="3.60.10.10">
    <property type="entry name" value="Endonuclease/exonuclease/phosphatase"/>
    <property type="match status" value="1"/>
</dbReference>
<keyword evidence="3" id="KW-0378">Hydrolase</keyword>
<keyword evidence="3" id="KW-0540">Nuclease</keyword>
<keyword evidence="1" id="KW-0472">Membrane</keyword>
<dbReference type="Proteomes" id="UP000664654">
    <property type="component" value="Unassembled WGS sequence"/>
</dbReference>
<organism evidence="3 4">
    <name type="scientific">Bowmanella dokdonensis</name>
    <dbReference type="NCBI Taxonomy" id="751969"/>
    <lineage>
        <taxon>Bacteria</taxon>
        <taxon>Pseudomonadati</taxon>
        <taxon>Pseudomonadota</taxon>
        <taxon>Gammaproteobacteria</taxon>
        <taxon>Alteromonadales</taxon>
        <taxon>Alteromonadaceae</taxon>
        <taxon>Bowmanella</taxon>
    </lineage>
</organism>
<dbReference type="InterPro" id="IPR002591">
    <property type="entry name" value="Phosphodiest/P_Trfase"/>
</dbReference>
<keyword evidence="1" id="KW-0812">Transmembrane</keyword>
<keyword evidence="4" id="KW-1185">Reference proteome</keyword>
<dbReference type="GO" id="GO:0016020">
    <property type="term" value="C:membrane"/>
    <property type="evidence" value="ECO:0007669"/>
    <property type="project" value="GOC"/>
</dbReference>
<sequence>MLSRIESRWRRFRRWLDSSRWLARLMGLADDKGSPTRPGLVIIQIDGLARAELDKAMARGELPFLRRLMHKEHYHLDTLYSGLPSSTPAFQAELFYGVKTAVPAFSYQRSDSGEVVRMYQPEAASNVEQRLREQAQPLLKGGSAYCDIFTGGAEEAHFCPAALGWGPALRSANPLVLLVLFLTNIYSFVRVGLLLLLELALAVFDLVKGTLAGFDFIQELKFIPMRVSICILLRELCVIGAKMDISRGLPILHVNFIGYDEQSHRRGPGSAFAHWTLKGIDDAIARIWRAAHRAHLRDYEVWIHSDHGQVATRAYDDKFTLSLTEAVAAELEAQGITSSSRQPQDKSSVQRARAGLLGGRGLKKLVMAPLEVLGEDEGQRFDLACLGPVGFIYPPVELSDQQATAIAKGLVEKGVPAVIVRHQQQLIAWTRQGSLRIPQQISELVGEDHPFKEQLQEDFPRLCRHKDAGCLTLLGWCQGHEPLTFADENGSHAGLTASETQAFVLLPEDSHMPDTGGRNLRAADLRQAALSLFDRGHAGRTVRRHKAARSTRRIRLMTYNVHGCRGMDGQVSIERIARVIARYKPDIVALQELDVRRQRSGGKDQAHLIAEYLDMAFHFHPTLHLEEEQYGSAILSPFPMELVKKDLLPGLADKPNLEPRGAIWATLSVEGSKLQIINTHLGLLPRERRAQIECLLGQQWLGHADCQGPLLFCGDLNAWPSSLIHRRLRETLYDAQLSLPGHRLLQTFPGRWPLACLDHILMDDSLSTLKVQVPRNHLTRVASDHLPLIADIALP</sequence>
<feature type="domain" description="Endonuclease/exonuclease/phosphatase" evidence="2">
    <location>
        <begin position="557"/>
        <end position="785"/>
    </location>
</feature>
<keyword evidence="1" id="KW-1133">Transmembrane helix</keyword>
<dbReference type="SUPFAM" id="SSF56219">
    <property type="entry name" value="DNase I-like"/>
    <property type="match status" value="1"/>
</dbReference>
<feature type="transmembrane region" description="Helical" evidence="1">
    <location>
        <begin position="175"/>
        <end position="197"/>
    </location>
</feature>
<gene>
    <name evidence="3" type="ORF">J0A66_15125</name>
</gene>
<evidence type="ECO:0000313" key="4">
    <source>
        <dbReference type="Proteomes" id="UP000664654"/>
    </source>
</evidence>
<evidence type="ECO:0000313" key="3">
    <source>
        <dbReference type="EMBL" id="MBN7826565.1"/>
    </source>
</evidence>
<evidence type="ECO:0000256" key="1">
    <source>
        <dbReference type="SAM" id="Phobius"/>
    </source>
</evidence>
<dbReference type="PANTHER" id="PTHR14859">
    <property type="entry name" value="CALCOFLUOR WHITE HYPERSENSITIVE PROTEIN PRECURSOR"/>
    <property type="match status" value="1"/>
</dbReference>
<dbReference type="SUPFAM" id="SSF53649">
    <property type="entry name" value="Alkaline phosphatase-like"/>
    <property type="match status" value="1"/>
</dbReference>
<dbReference type="InterPro" id="IPR051916">
    <property type="entry name" value="GPI-anchor_lipid_remodeler"/>
</dbReference>
<dbReference type="InterPro" id="IPR017850">
    <property type="entry name" value="Alkaline_phosphatase_core_sf"/>
</dbReference>
<dbReference type="PANTHER" id="PTHR14859:SF15">
    <property type="entry name" value="ENDONUCLEASE_EXONUCLEASE_PHOSPHATASE DOMAIN-CONTAINING PROTEIN"/>
    <property type="match status" value="1"/>
</dbReference>
<accession>A0A939DPT1</accession>